<comment type="caution">
    <text evidence="2">The sequence shown here is derived from an EMBL/GenBank/DDBJ whole genome shotgun (WGS) entry which is preliminary data.</text>
</comment>
<accession>A0ABS2QDS4</accession>
<feature type="compositionally biased region" description="Basic and acidic residues" evidence="1">
    <location>
        <begin position="15"/>
        <end position="30"/>
    </location>
</feature>
<gene>
    <name evidence="2" type="ORF">JOC77_000717</name>
</gene>
<protein>
    <submittedName>
        <fullName evidence="2">Uncharacterized protein</fullName>
    </submittedName>
</protein>
<evidence type="ECO:0000256" key="1">
    <source>
        <dbReference type="SAM" id="MobiDB-lite"/>
    </source>
</evidence>
<name>A0ABS2QDS4_9BACI</name>
<reference evidence="2 3" key="1">
    <citation type="submission" date="2021-01" db="EMBL/GenBank/DDBJ databases">
        <title>Genomic Encyclopedia of Type Strains, Phase IV (KMG-IV): sequencing the most valuable type-strain genomes for metagenomic binning, comparative biology and taxonomic classification.</title>
        <authorList>
            <person name="Goeker M."/>
        </authorList>
    </citation>
    <scope>NUCLEOTIDE SEQUENCE [LARGE SCALE GENOMIC DNA]</scope>
    <source>
        <strain evidence="2 3">DSM 105482</strain>
    </source>
</reference>
<proteinExistence type="predicted"/>
<sequence length="43" mass="4812">MREYKNCQSSGMPLSRDEKKVVQKKTEKKAPSGAAIVLNMEIS</sequence>
<evidence type="ECO:0000313" key="2">
    <source>
        <dbReference type="EMBL" id="MBM7691312.1"/>
    </source>
</evidence>
<feature type="region of interest" description="Disordered" evidence="1">
    <location>
        <begin position="1"/>
        <end position="30"/>
    </location>
</feature>
<dbReference type="RefSeq" id="WP_275585041.1">
    <property type="nucleotide sequence ID" value="NZ_JAFBFI010000002.1"/>
</dbReference>
<keyword evidence="3" id="KW-1185">Reference proteome</keyword>
<feature type="compositionally biased region" description="Polar residues" evidence="1">
    <location>
        <begin position="1"/>
        <end position="12"/>
    </location>
</feature>
<dbReference type="EMBL" id="JAFBFI010000002">
    <property type="protein sequence ID" value="MBM7691312.1"/>
    <property type="molecule type" value="Genomic_DNA"/>
</dbReference>
<evidence type="ECO:0000313" key="3">
    <source>
        <dbReference type="Proteomes" id="UP000823486"/>
    </source>
</evidence>
<dbReference type="Proteomes" id="UP000823486">
    <property type="component" value="Unassembled WGS sequence"/>
</dbReference>
<organism evidence="2 3">
    <name type="scientific">Peribacillus deserti</name>
    <dbReference type="NCBI Taxonomy" id="673318"/>
    <lineage>
        <taxon>Bacteria</taxon>
        <taxon>Bacillati</taxon>
        <taxon>Bacillota</taxon>
        <taxon>Bacilli</taxon>
        <taxon>Bacillales</taxon>
        <taxon>Bacillaceae</taxon>
        <taxon>Peribacillus</taxon>
    </lineage>
</organism>